<dbReference type="AlphaFoldDB" id="A0A249JXC9"/>
<dbReference type="InterPro" id="IPR050857">
    <property type="entry name" value="D-2-hydroxyacid_DH"/>
</dbReference>
<dbReference type="Pfam" id="PF00389">
    <property type="entry name" value="2-Hacid_dh"/>
    <property type="match status" value="1"/>
</dbReference>
<dbReference type="GO" id="GO:0051287">
    <property type="term" value="F:NAD binding"/>
    <property type="evidence" value="ECO:0007669"/>
    <property type="project" value="InterPro"/>
</dbReference>
<keyword evidence="8" id="KW-1185">Reference proteome</keyword>
<proteinExistence type="inferred from homology"/>
<dbReference type="SUPFAM" id="SSF52283">
    <property type="entry name" value="Formate/glycerate dehydrogenase catalytic domain-like"/>
    <property type="match status" value="1"/>
</dbReference>
<dbReference type="CDD" id="cd12171">
    <property type="entry name" value="2-Hacid_dh_10"/>
    <property type="match status" value="1"/>
</dbReference>
<evidence type="ECO:0000259" key="5">
    <source>
        <dbReference type="Pfam" id="PF00389"/>
    </source>
</evidence>
<dbReference type="SUPFAM" id="SSF51735">
    <property type="entry name" value="NAD(P)-binding Rossmann-fold domains"/>
    <property type="match status" value="1"/>
</dbReference>
<dbReference type="Gene3D" id="3.40.50.720">
    <property type="entry name" value="NAD(P)-binding Rossmann-like Domain"/>
    <property type="match status" value="2"/>
</dbReference>
<evidence type="ECO:0000256" key="1">
    <source>
        <dbReference type="ARBA" id="ARBA00005854"/>
    </source>
</evidence>
<keyword evidence="2 4" id="KW-0560">Oxidoreductase</keyword>
<organism evidence="7 8">
    <name type="scientific">Candidatus Nanopelagicus limnae</name>
    <dbReference type="NCBI Taxonomy" id="1884634"/>
    <lineage>
        <taxon>Bacteria</taxon>
        <taxon>Bacillati</taxon>
        <taxon>Actinomycetota</taxon>
        <taxon>Actinomycetes</taxon>
        <taxon>Candidatus Nanopelagicales</taxon>
        <taxon>Candidatus Nanopelagicaceae</taxon>
        <taxon>Candidatus Nanopelagicus</taxon>
    </lineage>
</organism>
<protein>
    <submittedName>
        <fullName evidence="7">D-3-phosphoglycerate dehydrogenase</fullName>
    </submittedName>
</protein>
<dbReference type="InterPro" id="IPR006140">
    <property type="entry name" value="D-isomer_DH_NAD-bd"/>
</dbReference>
<evidence type="ECO:0000256" key="4">
    <source>
        <dbReference type="RuleBase" id="RU003719"/>
    </source>
</evidence>
<evidence type="ECO:0000256" key="3">
    <source>
        <dbReference type="ARBA" id="ARBA00023027"/>
    </source>
</evidence>
<comment type="similarity">
    <text evidence="1 4">Belongs to the D-isomer specific 2-hydroxyacid dehydrogenase family.</text>
</comment>
<evidence type="ECO:0000256" key="2">
    <source>
        <dbReference type="ARBA" id="ARBA00023002"/>
    </source>
</evidence>
<keyword evidence="3" id="KW-0520">NAD</keyword>
<dbReference type="PANTHER" id="PTHR42789:SF1">
    <property type="entry name" value="D-ISOMER SPECIFIC 2-HYDROXYACID DEHYDROGENASE FAMILY PROTEIN (AFU_ORTHOLOGUE AFUA_6G10090)"/>
    <property type="match status" value="1"/>
</dbReference>
<gene>
    <name evidence="7" type="ORF">B1s21122_02300</name>
</gene>
<dbReference type="Pfam" id="PF02826">
    <property type="entry name" value="2-Hacid_dh_C"/>
    <property type="match status" value="1"/>
</dbReference>
<sequence>MKTFITARMDQSEINRLTAAGFKVEQGGFALTGEKMDKGELISKLADVEVAIIEFESITDEVINSAKNLKIIAACRNEPAANTDIAAATAKGIPVLFTPGRNAVAVAEYTLGLMISIARSIPTTHHLLRYTDDLTSVSYSDKAGDRKGVTSEWSLDPDAPFQRFQGDELMGKTVGIVGAGFIGQEIARRVIALGMQVIAFDPYAKADQLAKLSIKSVELDELARSSDFVVMAAKVTKESTGLFSAKYFDLMKPTAYFINTARAALVDYEALLKVLKSGAIAGAALDVYPTEPLPGDSAFRSLSNVVLSPHLAGASRQVVAHHSKMVVDDLLGLLNGQIPNRVANKEVMDNFMKSGGIK</sequence>
<reference evidence="8" key="1">
    <citation type="submission" date="2016-10" db="EMBL/GenBank/DDBJ databases">
        <title>High microdiversification within the ubiquitous acI lineage of Actinobacteria.</title>
        <authorList>
            <person name="Neuenschwander S.M."/>
            <person name="Salcher M."/>
            <person name="Ghai R."/>
            <person name="Pernthaler J."/>
        </authorList>
    </citation>
    <scope>NUCLEOTIDE SEQUENCE [LARGE SCALE GENOMIC DNA]</scope>
</reference>
<feature type="domain" description="D-isomer specific 2-hydroxyacid dehydrogenase NAD-binding" evidence="6">
    <location>
        <begin position="160"/>
        <end position="312"/>
    </location>
</feature>
<feature type="domain" description="D-isomer specific 2-hydroxyacid dehydrogenase catalytic" evidence="5">
    <location>
        <begin position="8"/>
        <end position="343"/>
    </location>
</feature>
<evidence type="ECO:0000313" key="8">
    <source>
        <dbReference type="Proteomes" id="UP000217153"/>
    </source>
</evidence>
<dbReference type="KEGG" id="abam:B1s21122_02300"/>
<evidence type="ECO:0000259" key="6">
    <source>
        <dbReference type="Pfam" id="PF02826"/>
    </source>
</evidence>
<dbReference type="EMBL" id="CP016768">
    <property type="protein sequence ID" value="ASY09183.1"/>
    <property type="molecule type" value="Genomic_DNA"/>
</dbReference>
<accession>A0A249JXC9</accession>
<dbReference type="RefSeq" id="WP_095680488.1">
    <property type="nucleotide sequence ID" value="NZ_CP016768.2"/>
</dbReference>
<dbReference type="Proteomes" id="UP000217153">
    <property type="component" value="Chromosome"/>
</dbReference>
<dbReference type="PANTHER" id="PTHR42789">
    <property type="entry name" value="D-ISOMER SPECIFIC 2-HYDROXYACID DEHYDROGENASE FAMILY PROTEIN (AFU_ORTHOLOGUE AFUA_6G10090)"/>
    <property type="match status" value="1"/>
</dbReference>
<evidence type="ECO:0000313" key="7">
    <source>
        <dbReference type="EMBL" id="ASY09183.1"/>
    </source>
</evidence>
<dbReference type="InterPro" id="IPR006139">
    <property type="entry name" value="D-isomer_2_OHA_DH_cat_dom"/>
</dbReference>
<name>A0A249JXC9_9ACTN</name>
<dbReference type="GO" id="GO:0016616">
    <property type="term" value="F:oxidoreductase activity, acting on the CH-OH group of donors, NAD or NADP as acceptor"/>
    <property type="evidence" value="ECO:0007669"/>
    <property type="project" value="InterPro"/>
</dbReference>
<dbReference type="InterPro" id="IPR036291">
    <property type="entry name" value="NAD(P)-bd_dom_sf"/>
</dbReference>
<dbReference type="OrthoDB" id="117809at2"/>